<dbReference type="RefSeq" id="XP_024680778.1">
    <property type="nucleotide sequence ID" value="XM_024828033.1"/>
</dbReference>
<dbReference type="EMBL" id="MSZS01000006">
    <property type="protein sequence ID" value="PKX92183.1"/>
    <property type="molecule type" value="Genomic_DNA"/>
</dbReference>
<reference evidence="2" key="1">
    <citation type="journal article" date="2018" name="Proc. Natl. Acad. Sci. U.S.A.">
        <title>Linking secondary metabolites to gene clusters through genome sequencing of six diverse Aspergillus species.</title>
        <authorList>
            <person name="Kaerboelling I."/>
            <person name="Vesth T.C."/>
            <person name="Frisvad J.C."/>
            <person name="Nybo J.L."/>
            <person name="Theobald S."/>
            <person name="Kuo A."/>
            <person name="Bowyer P."/>
            <person name="Matsuda Y."/>
            <person name="Mondo S."/>
            <person name="Lyhne E.K."/>
            <person name="Kogle M.E."/>
            <person name="Clum A."/>
            <person name="Lipzen A."/>
            <person name="Salamov A."/>
            <person name="Ngan C.Y."/>
            <person name="Daum C."/>
            <person name="Chiniquy J."/>
            <person name="Barry K."/>
            <person name="LaButti K."/>
            <person name="Haridas S."/>
            <person name="Simmons B.A."/>
            <person name="Magnuson J.K."/>
            <person name="Mortensen U.H."/>
            <person name="Larsen T.O."/>
            <person name="Grigoriev I.V."/>
            <person name="Baker S.E."/>
            <person name="Andersen M.R."/>
        </authorList>
    </citation>
    <scope>NUCLEOTIDE SEQUENCE [LARGE SCALE GENOMIC DNA]</scope>
    <source>
        <strain evidence="2">IBT 16806</strain>
    </source>
</reference>
<name>A0A2I1C3K6_ASPN1</name>
<accession>A0A2I1C3K6</accession>
<dbReference type="Proteomes" id="UP000234474">
    <property type="component" value="Unassembled WGS sequence"/>
</dbReference>
<proteinExistence type="predicted"/>
<sequence>MLPFVKPEAYVVAHRADGEVSSSSVLRIPYSHLTPHLIHIHRPFLLAGTTLLAVLSPYCGLITHT</sequence>
<organism evidence="1 2">
    <name type="scientific">Aspergillus novofumigatus (strain IBT 16806)</name>
    <dbReference type="NCBI Taxonomy" id="1392255"/>
    <lineage>
        <taxon>Eukaryota</taxon>
        <taxon>Fungi</taxon>
        <taxon>Dikarya</taxon>
        <taxon>Ascomycota</taxon>
        <taxon>Pezizomycotina</taxon>
        <taxon>Eurotiomycetes</taxon>
        <taxon>Eurotiomycetidae</taxon>
        <taxon>Eurotiales</taxon>
        <taxon>Aspergillaceae</taxon>
        <taxon>Aspergillus</taxon>
        <taxon>Aspergillus subgen. Fumigati</taxon>
    </lineage>
</organism>
<dbReference type="AlphaFoldDB" id="A0A2I1C3K6"/>
<comment type="caution">
    <text evidence="1">The sequence shown here is derived from an EMBL/GenBank/DDBJ whole genome shotgun (WGS) entry which is preliminary data.</text>
</comment>
<protein>
    <submittedName>
        <fullName evidence="1">Uncharacterized protein</fullName>
    </submittedName>
</protein>
<keyword evidence="2" id="KW-1185">Reference proteome</keyword>
<evidence type="ECO:0000313" key="1">
    <source>
        <dbReference type="EMBL" id="PKX92183.1"/>
    </source>
</evidence>
<dbReference type="VEuPathDB" id="FungiDB:P174DRAFT_444218"/>
<evidence type="ECO:0000313" key="2">
    <source>
        <dbReference type="Proteomes" id="UP000234474"/>
    </source>
</evidence>
<dbReference type="GeneID" id="36535358"/>
<gene>
    <name evidence="1" type="ORF">P174DRAFT_444218</name>
</gene>